<organism evidence="1 2">
    <name type="scientific">Nephila pilipes</name>
    <name type="common">Giant wood spider</name>
    <name type="synonym">Nephila maculata</name>
    <dbReference type="NCBI Taxonomy" id="299642"/>
    <lineage>
        <taxon>Eukaryota</taxon>
        <taxon>Metazoa</taxon>
        <taxon>Ecdysozoa</taxon>
        <taxon>Arthropoda</taxon>
        <taxon>Chelicerata</taxon>
        <taxon>Arachnida</taxon>
        <taxon>Araneae</taxon>
        <taxon>Araneomorphae</taxon>
        <taxon>Entelegynae</taxon>
        <taxon>Araneoidea</taxon>
        <taxon>Nephilidae</taxon>
        <taxon>Nephila</taxon>
    </lineage>
</organism>
<evidence type="ECO:0008006" key="3">
    <source>
        <dbReference type="Google" id="ProtNLM"/>
    </source>
</evidence>
<sequence>MEIEKRHIGYFFFLKINALSLLDNNYSEPEWIEVYTDGSIMNDAAGADMFSRLFSQYAPVGKHLTNFHAEVHMIFFLPVTNLSSRMESFKKAVILVNSRSAIETTALQHLRIVNRE</sequence>
<proteinExistence type="predicted"/>
<dbReference type="AlphaFoldDB" id="A0A8X6MQ53"/>
<keyword evidence="2" id="KW-1185">Reference proteome</keyword>
<dbReference type="EMBL" id="BMAW01000990">
    <property type="protein sequence ID" value="GFS71935.1"/>
    <property type="molecule type" value="Genomic_DNA"/>
</dbReference>
<evidence type="ECO:0000313" key="1">
    <source>
        <dbReference type="EMBL" id="GFS71935.1"/>
    </source>
</evidence>
<reference evidence="1" key="1">
    <citation type="submission" date="2020-08" db="EMBL/GenBank/DDBJ databases">
        <title>Multicomponent nature underlies the extraordinary mechanical properties of spider dragline silk.</title>
        <authorList>
            <person name="Kono N."/>
            <person name="Nakamura H."/>
            <person name="Mori M."/>
            <person name="Yoshida Y."/>
            <person name="Ohtoshi R."/>
            <person name="Malay A.D."/>
            <person name="Moran D.A.P."/>
            <person name="Tomita M."/>
            <person name="Numata K."/>
            <person name="Arakawa K."/>
        </authorList>
    </citation>
    <scope>NUCLEOTIDE SEQUENCE</scope>
</reference>
<accession>A0A8X6MQ53</accession>
<evidence type="ECO:0000313" key="2">
    <source>
        <dbReference type="Proteomes" id="UP000887013"/>
    </source>
</evidence>
<comment type="caution">
    <text evidence="1">The sequence shown here is derived from an EMBL/GenBank/DDBJ whole genome shotgun (WGS) entry which is preliminary data.</text>
</comment>
<dbReference type="OrthoDB" id="6427867at2759"/>
<name>A0A8X6MQ53_NEPPI</name>
<gene>
    <name evidence="1" type="ORF">NPIL_109161</name>
</gene>
<dbReference type="Proteomes" id="UP000887013">
    <property type="component" value="Unassembled WGS sequence"/>
</dbReference>
<protein>
    <recommendedName>
        <fullName evidence="3">RNase H type-1 domain-containing protein</fullName>
    </recommendedName>
</protein>